<evidence type="ECO:0000313" key="3">
    <source>
        <dbReference type="Proteomes" id="UP000270185"/>
    </source>
</evidence>
<dbReference type="OrthoDB" id="1273195at2"/>
<feature type="region of interest" description="Disordered" evidence="1">
    <location>
        <begin position="97"/>
        <end position="116"/>
    </location>
</feature>
<keyword evidence="3" id="KW-1185">Reference proteome</keyword>
<evidence type="ECO:0000313" key="2">
    <source>
        <dbReference type="EMBL" id="AZI31889.1"/>
    </source>
</evidence>
<proteinExistence type="predicted"/>
<dbReference type="AlphaFoldDB" id="A0A3G8XFF0"/>
<name>A0A3G8XFF0_9FLAO</name>
<dbReference type="Proteomes" id="UP000270185">
    <property type="component" value="Chromosome"/>
</dbReference>
<evidence type="ECO:0000256" key="1">
    <source>
        <dbReference type="SAM" id="MobiDB-lite"/>
    </source>
</evidence>
<protein>
    <submittedName>
        <fullName evidence="2">Uncharacterized protein</fullName>
    </submittedName>
</protein>
<sequence length="116" mass="13208">MNYNIIGVFPTVDAAISASSKLLKAGYIKEFVGYTANTNVQPESLVEDHFVDHNEIAVYTPNLNRAYKAKNILEKFGAAIIKATMIKEEELQKKEKWHISTPRIRGRKRRQNNSQS</sequence>
<organism evidence="2 3">
    <name type="scientific">Kaistella carnis</name>
    <dbReference type="NCBI Taxonomy" id="1241979"/>
    <lineage>
        <taxon>Bacteria</taxon>
        <taxon>Pseudomonadati</taxon>
        <taxon>Bacteroidota</taxon>
        <taxon>Flavobacteriia</taxon>
        <taxon>Flavobacteriales</taxon>
        <taxon>Weeksellaceae</taxon>
        <taxon>Chryseobacterium group</taxon>
        <taxon>Kaistella</taxon>
    </lineage>
</organism>
<dbReference type="EMBL" id="CP034159">
    <property type="protein sequence ID" value="AZI31889.1"/>
    <property type="molecule type" value="Genomic_DNA"/>
</dbReference>
<feature type="compositionally biased region" description="Basic residues" evidence="1">
    <location>
        <begin position="104"/>
        <end position="116"/>
    </location>
</feature>
<dbReference type="RefSeq" id="WP_125021873.1">
    <property type="nucleotide sequence ID" value="NZ_CP034159.1"/>
</dbReference>
<reference evidence="3" key="1">
    <citation type="submission" date="2018-11" db="EMBL/GenBank/DDBJ databases">
        <title>Proposal to divide the Flavobacteriaceae and reorganize its genera based on Amino Acid Identity values calculated from whole genome sequences.</title>
        <authorList>
            <person name="Nicholson A.C."/>
            <person name="Gulvik C.A."/>
            <person name="Whitney A.M."/>
            <person name="Humrighouse B.W."/>
            <person name="Bell M."/>
            <person name="Holmes B."/>
            <person name="Steigerwalt A.G."/>
            <person name="Villarma A."/>
            <person name="Sheth M."/>
            <person name="Batra D."/>
            <person name="Pryor J."/>
            <person name="Bernardet J.-F."/>
            <person name="Hugo C."/>
            <person name="Kampfer P."/>
            <person name="Newman J.D."/>
            <person name="McQuiston J.R."/>
        </authorList>
    </citation>
    <scope>NUCLEOTIDE SEQUENCE [LARGE SCALE GENOMIC DNA]</scope>
    <source>
        <strain evidence="3">G0081</strain>
    </source>
</reference>
<gene>
    <name evidence="2" type="ORF">EIB73_01290</name>
</gene>
<accession>A0A3G8XFF0</accession>
<dbReference type="KEGG" id="ccas:EIB73_01290"/>